<dbReference type="Proteomes" id="UP000509510">
    <property type="component" value="Chromosome III"/>
</dbReference>
<gene>
    <name evidence="1" type="ORF">TRUGW13939_05930</name>
</gene>
<dbReference type="AlphaFoldDB" id="A0A7H8R1Q2"/>
<dbReference type="RefSeq" id="XP_035344981.1">
    <property type="nucleotide sequence ID" value="XM_035489088.1"/>
</dbReference>
<dbReference type="EMBL" id="CP055900">
    <property type="protein sequence ID" value="QKX58803.1"/>
    <property type="molecule type" value="Genomic_DNA"/>
</dbReference>
<keyword evidence="2" id="KW-1185">Reference proteome</keyword>
<organism evidence="1 2">
    <name type="scientific">Talaromyces rugulosus</name>
    <name type="common">Penicillium rugulosum</name>
    <dbReference type="NCBI Taxonomy" id="121627"/>
    <lineage>
        <taxon>Eukaryota</taxon>
        <taxon>Fungi</taxon>
        <taxon>Dikarya</taxon>
        <taxon>Ascomycota</taxon>
        <taxon>Pezizomycotina</taxon>
        <taxon>Eurotiomycetes</taxon>
        <taxon>Eurotiomycetidae</taxon>
        <taxon>Eurotiales</taxon>
        <taxon>Trichocomaceae</taxon>
        <taxon>Talaromyces</taxon>
        <taxon>Talaromyces sect. Islandici</taxon>
    </lineage>
</organism>
<proteinExistence type="predicted"/>
<name>A0A7H8R1Q2_TALRU</name>
<accession>A0A7H8R1Q2</accession>
<dbReference type="GeneID" id="55993427"/>
<sequence>MNTSDVNEKGTAEPCYMLALLDESKNESSTTESGCTPDNPLIVKKGSYGLWIKMIADYQPYEYPHLHVRATKPKRIPRCKLPFFNKKESTRIAVVFKSESGPEKSEKVETTPLHDDLMSLGKHSLGLGDLHILLVGYIPVDIIEYNAKGDPVDHLTDFLSVNLDFWLRVVD</sequence>
<dbReference type="KEGG" id="trg:TRUGW13939_05930"/>
<evidence type="ECO:0000313" key="1">
    <source>
        <dbReference type="EMBL" id="QKX58803.1"/>
    </source>
</evidence>
<reference evidence="2" key="1">
    <citation type="submission" date="2020-06" db="EMBL/GenBank/DDBJ databases">
        <title>A chromosome-scale genome assembly of Talaromyces rugulosus W13939.</title>
        <authorList>
            <person name="Wang B."/>
            <person name="Guo L."/>
            <person name="Ye K."/>
            <person name="Wang L."/>
        </authorList>
    </citation>
    <scope>NUCLEOTIDE SEQUENCE [LARGE SCALE GENOMIC DNA]</scope>
    <source>
        <strain evidence="2">W13939</strain>
    </source>
</reference>
<evidence type="ECO:0000313" key="2">
    <source>
        <dbReference type="Proteomes" id="UP000509510"/>
    </source>
</evidence>
<dbReference type="OrthoDB" id="4224497at2759"/>
<protein>
    <submittedName>
        <fullName evidence="1">Uncharacterized protein</fullName>
    </submittedName>
</protein>